<proteinExistence type="inferred from homology"/>
<accession>A0A099W775</accession>
<dbReference type="GO" id="GO:0032259">
    <property type="term" value="P:methylation"/>
    <property type="evidence" value="ECO:0007669"/>
    <property type="project" value="UniProtKB-KW"/>
</dbReference>
<dbReference type="eggNOG" id="COG0350">
    <property type="taxonomic scope" value="Bacteria"/>
</dbReference>
<dbReference type="GO" id="GO:0006307">
    <property type="term" value="P:DNA alkylation repair"/>
    <property type="evidence" value="ECO:0007669"/>
    <property type="project" value="UniProtKB-UniRule"/>
</dbReference>
<dbReference type="InterPro" id="IPR023546">
    <property type="entry name" value="MGMT"/>
</dbReference>
<dbReference type="AlphaFoldDB" id="A0A099W775"/>
<dbReference type="OrthoDB" id="9802228at2"/>
<dbReference type="SUPFAM" id="SSF53155">
    <property type="entry name" value="Methylated DNA-protein cysteine methyltransferase domain"/>
    <property type="match status" value="1"/>
</dbReference>
<dbReference type="GeneID" id="58717680"/>
<name>A0A099W775_9LIST</name>
<dbReference type="NCBIfam" id="TIGR00589">
    <property type="entry name" value="ogt"/>
    <property type="match status" value="1"/>
</dbReference>
<evidence type="ECO:0000256" key="8">
    <source>
        <dbReference type="ARBA" id="ARBA00049348"/>
    </source>
</evidence>
<reference evidence="11 12" key="1">
    <citation type="submission" date="2014-05" db="EMBL/GenBank/DDBJ databases">
        <title>Novel Listeriaceae from food processing environments.</title>
        <authorList>
            <person name="den Bakker H.C."/>
        </authorList>
    </citation>
    <scope>NUCLEOTIDE SEQUENCE [LARGE SCALE GENOMIC DNA]</scope>
    <source>
        <strain evidence="11 12">FSL A5-0281</strain>
    </source>
</reference>
<gene>
    <name evidence="11" type="ORF">EP57_09870</name>
</gene>
<protein>
    <recommendedName>
        <fullName evidence="9">Methylated-DNA--protein-cysteine methyltransferase</fullName>
        <ecNumber evidence="9">2.1.1.63</ecNumber>
    </recommendedName>
    <alternativeName>
        <fullName evidence="9">6-O-methylguanine-DNA methyltransferase</fullName>
        <shortName evidence="9">MGMT</shortName>
    </alternativeName>
    <alternativeName>
        <fullName evidence="9">O-6-methylguanine-DNA-alkyltransferase</fullName>
    </alternativeName>
</protein>
<evidence type="ECO:0000256" key="5">
    <source>
        <dbReference type="ARBA" id="ARBA00022679"/>
    </source>
</evidence>
<evidence type="ECO:0000256" key="1">
    <source>
        <dbReference type="ARBA" id="ARBA00001286"/>
    </source>
</evidence>
<comment type="subcellular location">
    <subcellularLocation>
        <location evidence="9">Cytoplasm</location>
    </subcellularLocation>
</comment>
<evidence type="ECO:0000256" key="6">
    <source>
        <dbReference type="ARBA" id="ARBA00022763"/>
    </source>
</evidence>
<dbReference type="GO" id="GO:0003908">
    <property type="term" value="F:methylated-DNA-[protein]-cysteine S-methyltransferase activity"/>
    <property type="evidence" value="ECO:0007669"/>
    <property type="project" value="UniProtKB-UniRule"/>
</dbReference>
<dbReference type="EC" id="2.1.1.63" evidence="9"/>
<comment type="miscellaneous">
    <text evidence="9">This enzyme catalyzes only one turnover and therefore is not strictly catalytic. According to one definition, an enzyme is a biocatalyst that acts repeatedly and over many reaction cycles.</text>
</comment>
<organism evidence="11 12">
    <name type="scientific">Listeria booriae</name>
    <dbReference type="NCBI Taxonomy" id="1552123"/>
    <lineage>
        <taxon>Bacteria</taxon>
        <taxon>Bacillati</taxon>
        <taxon>Bacillota</taxon>
        <taxon>Bacilli</taxon>
        <taxon>Bacillales</taxon>
        <taxon>Listeriaceae</taxon>
        <taxon>Listeria</taxon>
    </lineage>
</organism>
<evidence type="ECO:0000256" key="4">
    <source>
        <dbReference type="ARBA" id="ARBA00022603"/>
    </source>
</evidence>
<feature type="domain" description="Methylated-DNA-[protein]-cysteine S-methyltransferase DNA binding" evidence="10">
    <location>
        <begin position="77"/>
        <end position="156"/>
    </location>
</feature>
<feature type="active site" description="Nucleophile; methyl group acceptor" evidence="9">
    <location>
        <position position="128"/>
    </location>
</feature>
<keyword evidence="5 9" id="KW-0808">Transferase</keyword>
<comment type="caution">
    <text evidence="11">The sequence shown here is derived from an EMBL/GenBank/DDBJ whole genome shotgun (WGS) entry which is preliminary data.</text>
</comment>
<dbReference type="Pfam" id="PF01035">
    <property type="entry name" value="DNA_binding_1"/>
    <property type="match status" value="1"/>
</dbReference>
<comment type="function">
    <text evidence="9">Involved in the cellular defense against the biological effects of O6-methylguanine (O6-MeG) and O4-methylthymine (O4-MeT) in DNA. Repairs the methylated nucleobase in DNA by stoichiometrically transferring the methyl group to a cysteine residue in the enzyme. This is a suicide reaction: the enzyme is irreversibly inactivated.</text>
</comment>
<comment type="catalytic activity">
    <reaction evidence="8 9">
        <text>a 6-O-methyl-2'-deoxyguanosine in DNA + L-cysteinyl-[protein] = S-methyl-L-cysteinyl-[protein] + a 2'-deoxyguanosine in DNA</text>
        <dbReference type="Rhea" id="RHEA:24000"/>
        <dbReference type="Rhea" id="RHEA-COMP:10131"/>
        <dbReference type="Rhea" id="RHEA-COMP:10132"/>
        <dbReference type="Rhea" id="RHEA-COMP:11367"/>
        <dbReference type="Rhea" id="RHEA-COMP:11368"/>
        <dbReference type="ChEBI" id="CHEBI:29950"/>
        <dbReference type="ChEBI" id="CHEBI:82612"/>
        <dbReference type="ChEBI" id="CHEBI:85445"/>
        <dbReference type="ChEBI" id="CHEBI:85448"/>
        <dbReference type="EC" id="2.1.1.63"/>
    </reaction>
</comment>
<dbReference type="InterPro" id="IPR036631">
    <property type="entry name" value="MGMT_N_sf"/>
</dbReference>
<dbReference type="PANTHER" id="PTHR10815">
    <property type="entry name" value="METHYLATED-DNA--PROTEIN-CYSTEINE METHYLTRANSFERASE"/>
    <property type="match status" value="1"/>
</dbReference>
<comment type="catalytic activity">
    <reaction evidence="1 9">
        <text>a 4-O-methyl-thymidine in DNA + L-cysteinyl-[protein] = a thymidine in DNA + S-methyl-L-cysteinyl-[protein]</text>
        <dbReference type="Rhea" id="RHEA:53428"/>
        <dbReference type="Rhea" id="RHEA-COMP:10131"/>
        <dbReference type="Rhea" id="RHEA-COMP:10132"/>
        <dbReference type="Rhea" id="RHEA-COMP:13555"/>
        <dbReference type="Rhea" id="RHEA-COMP:13556"/>
        <dbReference type="ChEBI" id="CHEBI:29950"/>
        <dbReference type="ChEBI" id="CHEBI:82612"/>
        <dbReference type="ChEBI" id="CHEBI:137386"/>
        <dbReference type="ChEBI" id="CHEBI:137387"/>
        <dbReference type="EC" id="2.1.1.63"/>
    </reaction>
</comment>
<keyword evidence="12" id="KW-1185">Reference proteome</keyword>
<evidence type="ECO:0000313" key="11">
    <source>
        <dbReference type="EMBL" id="KGL40852.1"/>
    </source>
</evidence>
<keyword evidence="4 9" id="KW-0489">Methyltransferase</keyword>
<evidence type="ECO:0000313" key="12">
    <source>
        <dbReference type="Proteomes" id="UP000029844"/>
    </source>
</evidence>
<evidence type="ECO:0000256" key="2">
    <source>
        <dbReference type="ARBA" id="ARBA00008711"/>
    </source>
</evidence>
<dbReference type="HAMAP" id="MF_00772">
    <property type="entry name" value="OGT"/>
    <property type="match status" value="1"/>
</dbReference>
<dbReference type="RefSeq" id="WP_036086147.1">
    <property type="nucleotide sequence ID" value="NZ_CBCSHQ010000004.1"/>
</dbReference>
<dbReference type="STRING" id="1552123.EP57_09870"/>
<dbReference type="InterPro" id="IPR001497">
    <property type="entry name" value="MethylDNA_cys_MeTrfase_AS"/>
</dbReference>
<dbReference type="Gene3D" id="3.30.160.70">
    <property type="entry name" value="Methylated DNA-protein cysteine methyltransferase domain"/>
    <property type="match status" value="1"/>
</dbReference>
<dbReference type="GO" id="GO:0005737">
    <property type="term" value="C:cytoplasm"/>
    <property type="evidence" value="ECO:0007669"/>
    <property type="project" value="UniProtKB-SubCell"/>
</dbReference>
<dbReference type="Gene3D" id="1.10.10.10">
    <property type="entry name" value="Winged helix-like DNA-binding domain superfamily/Winged helix DNA-binding domain"/>
    <property type="match status" value="1"/>
</dbReference>
<evidence type="ECO:0000256" key="9">
    <source>
        <dbReference type="HAMAP-Rule" id="MF_00772"/>
    </source>
</evidence>
<keyword evidence="6 9" id="KW-0227">DNA damage</keyword>
<dbReference type="InterPro" id="IPR036217">
    <property type="entry name" value="MethylDNA_cys_MeTrfase_DNAb"/>
</dbReference>
<dbReference type="CDD" id="cd06445">
    <property type="entry name" value="ATase"/>
    <property type="match status" value="1"/>
</dbReference>
<dbReference type="SUPFAM" id="SSF46767">
    <property type="entry name" value="Methylated DNA-protein cysteine methyltransferase, C-terminal domain"/>
    <property type="match status" value="1"/>
</dbReference>
<dbReference type="Proteomes" id="UP000029844">
    <property type="component" value="Unassembled WGS sequence"/>
</dbReference>
<sequence length="159" mass="17825">MLLYVNEIDSPLGKIYLGVSDDTVNYISYDKADFIAQHEAISAEETPLMRELKAELQQFFKGEIQDFTVPIEVVGTDFQMRVWKALRTIPYGEVVSYRDIAELAGSPKAVRAVGQANHANPIPIIIPCHRVIQADGKIGGYNGSDVERKQWLLALEMPF</sequence>
<dbReference type="PROSITE" id="PS00374">
    <property type="entry name" value="MGMT"/>
    <property type="match status" value="1"/>
</dbReference>
<evidence type="ECO:0000256" key="3">
    <source>
        <dbReference type="ARBA" id="ARBA00022490"/>
    </source>
</evidence>
<dbReference type="FunFam" id="1.10.10.10:FF:000214">
    <property type="entry name" value="Methylated-DNA--protein-cysteine methyltransferase"/>
    <property type="match status" value="1"/>
</dbReference>
<dbReference type="InterPro" id="IPR014048">
    <property type="entry name" value="MethylDNA_cys_MeTrfase_DNA-bd"/>
</dbReference>
<evidence type="ECO:0000256" key="7">
    <source>
        <dbReference type="ARBA" id="ARBA00023204"/>
    </source>
</evidence>
<dbReference type="EMBL" id="JNFA01000023">
    <property type="protein sequence ID" value="KGL40852.1"/>
    <property type="molecule type" value="Genomic_DNA"/>
</dbReference>
<keyword evidence="3 9" id="KW-0963">Cytoplasm</keyword>
<evidence type="ECO:0000259" key="10">
    <source>
        <dbReference type="Pfam" id="PF01035"/>
    </source>
</evidence>
<dbReference type="InterPro" id="IPR036388">
    <property type="entry name" value="WH-like_DNA-bd_sf"/>
</dbReference>
<comment type="similarity">
    <text evidence="2 9">Belongs to the MGMT family.</text>
</comment>
<dbReference type="PANTHER" id="PTHR10815:SF13">
    <property type="entry name" value="METHYLATED-DNA--PROTEIN-CYSTEINE METHYLTRANSFERASE"/>
    <property type="match status" value="1"/>
</dbReference>
<keyword evidence="7 9" id="KW-0234">DNA repair</keyword>